<organism evidence="1">
    <name type="scientific">Rhizophora mucronata</name>
    <name type="common">Asiatic mangrove</name>
    <dbReference type="NCBI Taxonomy" id="61149"/>
    <lineage>
        <taxon>Eukaryota</taxon>
        <taxon>Viridiplantae</taxon>
        <taxon>Streptophyta</taxon>
        <taxon>Embryophyta</taxon>
        <taxon>Tracheophyta</taxon>
        <taxon>Spermatophyta</taxon>
        <taxon>Magnoliopsida</taxon>
        <taxon>eudicotyledons</taxon>
        <taxon>Gunneridae</taxon>
        <taxon>Pentapetalae</taxon>
        <taxon>rosids</taxon>
        <taxon>fabids</taxon>
        <taxon>Malpighiales</taxon>
        <taxon>Rhizophoraceae</taxon>
        <taxon>Rhizophora</taxon>
    </lineage>
</organism>
<protein>
    <submittedName>
        <fullName evidence="1">Uncharacterized protein</fullName>
    </submittedName>
</protein>
<dbReference type="AlphaFoldDB" id="A0A2P2PLJ4"/>
<sequence length="17" mass="1844">MSDVPDTPVVGRTNSRL</sequence>
<accession>A0A2P2PLJ4</accession>
<reference evidence="1" key="1">
    <citation type="submission" date="2018-02" db="EMBL/GenBank/DDBJ databases">
        <title>Rhizophora mucronata_Transcriptome.</title>
        <authorList>
            <person name="Meera S.P."/>
            <person name="Sreeshan A."/>
            <person name="Augustine A."/>
        </authorList>
    </citation>
    <scope>NUCLEOTIDE SEQUENCE</scope>
    <source>
        <tissue evidence="1">Leaf</tissue>
    </source>
</reference>
<proteinExistence type="predicted"/>
<dbReference type="EMBL" id="GGEC01075119">
    <property type="protein sequence ID" value="MBX55603.1"/>
    <property type="molecule type" value="Transcribed_RNA"/>
</dbReference>
<name>A0A2P2PLJ4_RHIMU</name>
<evidence type="ECO:0000313" key="1">
    <source>
        <dbReference type="EMBL" id="MBX55603.1"/>
    </source>
</evidence>